<dbReference type="EMBL" id="QRHL01000002">
    <property type="protein sequence ID" value="RHF74294.1"/>
    <property type="molecule type" value="Genomic_DNA"/>
</dbReference>
<dbReference type="Gene3D" id="3.30.420.40">
    <property type="match status" value="2"/>
</dbReference>
<reference evidence="2 3" key="1">
    <citation type="submission" date="2018-08" db="EMBL/GenBank/DDBJ databases">
        <title>A genome reference for cultivated species of the human gut microbiota.</title>
        <authorList>
            <person name="Zou Y."/>
            <person name="Xue W."/>
            <person name="Luo G."/>
        </authorList>
    </citation>
    <scope>NUCLEOTIDE SEQUENCE [LARGE SCALE GENOMIC DNA]</scope>
    <source>
        <strain evidence="2 3">AM25-1</strain>
    </source>
</reference>
<evidence type="ECO:0000256" key="1">
    <source>
        <dbReference type="ARBA" id="ARBA00006479"/>
    </source>
</evidence>
<evidence type="ECO:0000313" key="3">
    <source>
        <dbReference type="Proteomes" id="UP000284676"/>
    </source>
</evidence>
<comment type="similarity">
    <text evidence="1">Belongs to the ROK (NagC/XylR) family.</text>
</comment>
<dbReference type="InterPro" id="IPR036390">
    <property type="entry name" value="WH_DNA-bd_sf"/>
</dbReference>
<dbReference type="Gene3D" id="1.10.10.10">
    <property type="entry name" value="Winged helix-like DNA-binding domain superfamily/Winged helix DNA-binding domain"/>
    <property type="match status" value="1"/>
</dbReference>
<protein>
    <submittedName>
        <fullName evidence="2">ROK family protein</fullName>
    </submittedName>
</protein>
<organism evidence="2 3">
    <name type="scientific">Fusobacterium mortiferum</name>
    <dbReference type="NCBI Taxonomy" id="850"/>
    <lineage>
        <taxon>Bacteria</taxon>
        <taxon>Fusobacteriati</taxon>
        <taxon>Fusobacteriota</taxon>
        <taxon>Fusobacteriia</taxon>
        <taxon>Fusobacteriales</taxon>
        <taxon>Fusobacteriaceae</taxon>
        <taxon>Fusobacterium</taxon>
    </lineage>
</organism>
<dbReference type="SUPFAM" id="SSF46785">
    <property type="entry name" value="Winged helix' DNA-binding domain"/>
    <property type="match status" value="1"/>
</dbReference>
<comment type="caution">
    <text evidence="2">The sequence shown here is derived from an EMBL/GenBank/DDBJ whole genome shotgun (WGS) entry which is preliminary data.</text>
</comment>
<dbReference type="Proteomes" id="UP000284676">
    <property type="component" value="Unassembled WGS sequence"/>
</dbReference>
<dbReference type="AlphaFoldDB" id="A0A414Q0F8"/>
<evidence type="ECO:0000313" key="2">
    <source>
        <dbReference type="EMBL" id="RHF74294.1"/>
    </source>
</evidence>
<accession>A0A414Q0F8</accession>
<dbReference type="InterPro" id="IPR043129">
    <property type="entry name" value="ATPase_NBD"/>
</dbReference>
<dbReference type="PANTHER" id="PTHR18964">
    <property type="entry name" value="ROK (REPRESSOR, ORF, KINASE) FAMILY"/>
    <property type="match status" value="1"/>
</dbReference>
<dbReference type="PANTHER" id="PTHR18964:SF149">
    <property type="entry name" value="BIFUNCTIONAL UDP-N-ACETYLGLUCOSAMINE 2-EPIMERASE_N-ACETYLMANNOSAMINE KINASE"/>
    <property type="match status" value="1"/>
</dbReference>
<dbReference type="Pfam" id="PF00480">
    <property type="entry name" value="ROK"/>
    <property type="match status" value="1"/>
</dbReference>
<proteinExistence type="inferred from homology"/>
<dbReference type="InterPro" id="IPR036388">
    <property type="entry name" value="WH-like_DNA-bd_sf"/>
</dbReference>
<gene>
    <name evidence="2" type="ORF">DW663_02165</name>
</gene>
<name>A0A414Q0F8_FUSMR</name>
<sequence length="399" mass="45609">MKQLSKLKVKNISSVLQSIRDNSNISKKNLSVMLGLSSPLLTNICNELKEKSLIFEGSTLPSNKAGRPEVALNFNYNLKKIIGINISSEFTTIIISNLFPSIIFEEKIETKFDNSQKFLEILKDIISLYLSNNNLTTSDFLGIGISSKGTTNIEEGIIGEDFFHEKIKIREYLSNYFNIPIFIENDVKVLAITQNFFFPNDDNFFLVKYSIHGIGGALFKDGKLYTNKNNSVGKIGHVIIDLNEEFCPICKRKGCLETCISLKRIFSDLKKEIEKKEDYILVKTFKDKDINIENLFSAFENGSISINKLLRKSASYLAQALINTSTINGTNKVILYGDFFLQDSYLFLLKQYLQEYELSPFWRNVSVSTLTLEQEKLASCVLVIKKVFYDNFETYYNFL</sequence>
<dbReference type="SUPFAM" id="SSF53067">
    <property type="entry name" value="Actin-like ATPase domain"/>
    <property type="match status" value="1"/>
</dbReference>
<dbReference type="InterPro" id="IPR000600">
    <property type="entry name" value="ROK"/>
</dbReference>
<dbReference type="RefSeq" id="WP_118233991.1">
    <property type="nucleotide sequence ID" value="NZ_QRHL01000002.1"/>
</dbReference>